<dbReference type="Proteomes" id="UP001056386">
    <property type="component" value="Chromosome 1"/>
</dbReference>
<evidence type="ECO:0000313" key="3">
    <source>
        <dbReference type="Proteomes" id="UP000594892"/>
    </source>
</evidence>
<reference evidence="1 3" key="1">
    <citation type="submission" date="2020-12" db="EMBL/GenBank/DDBJ databases">
        <title>FDA dAtabase for Regulatory Grade micrObial Sequences (FDA-ARGOS): Supporting development and validation of Infectious Disease Dx tests.</title>
        <authorList>
            <person name="Minogue T."/>
            <person name="Wolcott M."/>
            <person name="Wasieloski L."/>
            <person name="Aguilar W."/>
            <person name="Moore D."/>
            <person name="Jaissle J."/>
            <person name="Tallon L."/>
            <person name="Sadzewicz L."/>
            <person name="Zhao X."/>
            <person name="Boylan J."/>
            <person name="Ott S."/>
            <person name="Bowen H."/>
            <person name="Vavikolanu K."/>
            <person name="Mehta A."/>
            <person name="Aluvathingal J."/>
            <person name="Nadendla S."/>
            <person name="Yan Y."/>
            <person name="Sichtig H."/>
        </authorList>
    </citation>
    <scope>NUCLEOTIDE SEQUENCE [LARGE SCALE GENOMIC DNA]</scope>
    <source>
        <strain evidence="1 3">FDAARGOS_949</strain>
    </source>
</reference>
<protein>
    <submittedName>
        <fullName evidence="1">Uncharacterized protein</fullName>
    </submittedName>
</protein>
<dbReference type="EMBL" id="CP065601">
    <property type="protein sequence ID" value="QPQ92878.1"/>
    <property type="molecule type" value="Genomic_DNA"/>
</dbReference>
<evidence type="ECO:0000313" key="1">
    <source>
        <dbReference type="EMBL" id="QPQ92878.1"/>
    </source>
</evidence>
<evidence type="ECO:0000313" key="2">
    <source>
        <dbReference type="EMBL" id="USS45174.1"/>
    </source>
</evidence>
<accession>A0AAP9Y1U9</accession>
<name>A0AAP9Y1U9_BURGL</name>
<organism evidence="1 3">
    <name type="scientific">Burkholderia glumae</name>
    <name type="common">Pseudomonas glumae</name>
    <dbReference type="NCBI Taxonomy" id="337"/>
    <lineage>
        <taxon>Bacteria</taxon>
        <taxon>Pseudomonadati</taxon>
        <taxon>Pseudomonadota</taxon>
        <taxon>Betaproteobacteria</taxon>
        <taxon>Burkholderiales</taxon>
        <taxon>Burkholderiaceae</taxon>
        <taxon>Burkholderia</taxon>
    </lineage>
</organism>
<sequence>MTLALHIDWATGAVDLERVRIAVDASGALAHDLRALCDAPESVPNGALRYRVTKPVSLCGYAAQCVFDVNSGRIEGVAVLFDLIRFFKASITESKIVQAVAAASGLQVVNPHPAKARLEPCAWGTALFSFDPRQGDLTLDLQYA</sequence>
<dbReference type="AlphaFoldDB" id="A0AAP9Y1U9"/>
<keyword evidence="4" id="KW-1185">Reference proteome</keyword>
<evidence type="ECO:0000313" key="4">
    <source>
        <dbReference type="Proteomes" id="UP001056386"/>
    </source>
</evidence>
<dbReference type="RefSeq" id="WP_026051730.1">
    <property type="nucleotide sequence ID" value="NZ_CP021074.1"/>
</dbReference>
<dbReference type="GeneID" id="45698669"/>
<dbReference type="Proteomes" id="UP000594892">
    <property type="component" value="Chromosome 2"/>
</dbReference>
<gene>
    <name evidence="1" type="ORF">I6H06_28000</name>
    <name evidence="2" type="ORF">NFI99_26665</name>
</gene>
<proteinExistence type="predicted"/>
<dbReference type="EMBL" id="CP099587">
    <property type="protein sequence ID" value="USS45174.1"/>
    <property type="molecule type" value="Genomic_DNA"/>
</dbReference>
<reference evidence="2" key="2">
    <citation type="submission" date="2022-06" db="EMBL/GenBank/DDBJ databases">
        <title>Draft genome sequence of Burkholderia glumae strain GR20004 isolated from rice panicle showing bacterial panicle blight.</title>
        <authorList>
            <person name="Choi S.Y."/>
            <person name="Lee Y.H."/>
        </authorList>
    </citation>
    <scope>NUCLEOTIDE SEQUENCE</scope>
    <source>
        <strain evidence="2">GR20004</strain>
    </source>
</reference>